<accession>A0A7R9Q748</accession>
<dbReference type="GO" id="GO:0005788">
    <property type="term" value="C:endoplasmic reticulum lumen"/>
    <property type="evidence" value="ECO:0007669"/>
    <property type="project" value="UniProtKB-SubCell"/>
</dbReference>
<dbReference type="FunFam" id="2.60.120.620:FF:000011">
    <property type="entry name" value="Prolyl alpha subunit"/>
    <property type="match status" value="2"/>
</dbReference>
<evidence type="ECO:0000256" key="4">
    <source>
        <dbReference type="ARBA" id="ARBA00006511"/>
    </source>
</evidence>
<dbReference type="GO" id="GO:0004656">
    <property type="term" value="F:procollagen-proline 4-dioxygenase activity"/>
    <property type="evidence" value="ECO:0007669"/>
    <property type="project" value="UniProtKB-EC"/>
</dbReference>
<dbReference type="Gene3D" id="6.10.140.1460">
    <property type="match status" value="1"/>
</dbReference>
<dbReference type="Pfam" id="PF13640">
    <property type="entry name" value="2OG-FeII_Oxy_3"/>
    <property type="match status" value="2"/>
</dbReference>
<comment type="similarity">
    <text evidence="4">Belongs to the P4HA family.</text>
</comment>
<dbReference type="Gene3D" id="1.25.40.10">
    <property type="entry name" value="Tetratricopeptide repeat domain"/>
    <property type="match status" value="2"/>
</dbReference>
<evidence type="ECO:0000259" key="13">
    <source>
        <dbReference type="PROSITE" id="PS51471"/>
    </source>
</evidence>
<evidence type="ECO:0000313" key="15">
    <source>
        <dbReference type="Proteomes" id="UP000759131"/>
    </source>
</evidence>
<keyword evidence="11" id="KW-0408">Iron</keyword>
<dbReference type="EMBL" id="CAJPIZ010015920">
    <property type="protein sequence ID" value="CAG2115470.1"/>
    <property type="molecule type" value="Genomic_DNA"/>
</dbReference>
<dbReference type="GO" id="GO:0005506">
    <property type="term" value="F:iron ion binding"/>
    <property type="evidence" value="ECO:0007669"/>
    <property type="project" value="InterPro"/>
</dbReference>
<reference evidence="14" key="1">
    <citation type="submission" date="2020-11" db="EMBL/GenBank/DDBJ databases">
        <authorList>
            <person name="Tran Van P."/>
        </authorList>
    </citation>
    <scope>NUCLEOTIDE SEQUENCE</scope>
</reference>
<keyword evidence="12" id="KW-0325">Glycoprotein</keyword>
<dbReference type="OrthoDB" id="420380at2759"/>
<name>A0A7R9Q748_9ACAR</name>
<dbReference type="InterPro" id="IPR011990">
    <property type="entry name" value="TPR-like_helical_dom_sf"/>
</dbReference>
<dbReference type="EMBL" id="OC870495">
    <property type="protein sequence ID" value="CAD7635040.1"/>
    <property type="molecule type" value="Genomic_DNA"/>
</dbReference>
<feature type="non-terminal residue" evidence="14">
    <location>
        <position position="1"/>
    </location>
</feature>
<keyword evidence="7" id="KW-0256">Endoplasmic reticulum</keyword>
<dbReference type="EC" id="1.14.11.2" evidence="5"/>
<dbReference type="InterPro" id="IPR005123">
    <property type="entry name" value="Oxoglu/Fe-dep_dioxygenase_dom"/>
</dbReference>
<feature type="domain" description="Fe2OG dioxygenase" evidence="13">
    <location>
        <begin position="266"/>
        <end position="370"/>
    </location>
</feature>
<protein>
    <recommendedName>
        <fullName evidence="5">procollagen-proline 4-dioxygenase</fullName>
        <ecNumber evidence="5">1.14.11.2</ecNumber>
    </recommendedName>
</protein>
<evidence type="ECO:0000256" key="2">
    <source>
        <dbReference type="ARBA" id="ARBA00002035"/>
    </source>
</evidence>
<comment type="subcellular location">
    <subcellularLocation>
        <location evidence="3">Endoplasmic reticulum lumen</location>
    </subcellularLocation>
</comment>
<dbReference type="AlphaFoldDB" id="A0A7R9Q748"/>
<evidence type="ECO:0000256" key="12">
    <source>
        <dbReference type="ARBA" id="ARBA00023180"/>
    </source>
</evidence>
<evidence type="ECO:0000256" key="9">
    <source>
        <dbReference type="ARBA" id="ARBA00022964"/>
    </source>
</evidence>
<dbReference type="Pfam" id="PF08336">
    <property type="entry name" value="P4Ha_N"/>
    <property type="match status" value="1"/>
</dbReference>
<dbReference type="SMART" id="SM00702">
    <property type="entry name" value="P4Hc"/>
    <property type="match status" value="2"/>
</dbReference>
<feature type="domain" description="Fe2OG dioxygenase" evidence="13">
    <location>
        <begin position="738"/>
        <end position="841"/>
    </location>
</feature>
<keyword evidence="10" id="KW-0560">Oxidoreductase</keyword>
<keyword evidence="8" id="KW-0847">Vitamin C</keyword>
<sequence length="859" mass="97849">SAYGLISLVNTYGLDIKSLINGFIKYDNGSGDEVVIKSIGLQNQSLNAFDCYLMGKLTFENMEYSNAMIWLTQAITKIDNKTTDETIAETFKYLSSCEQEIGISSEAQRYLRISMAIKPDIESVKQQIKSEIKLNPIYGLSENGDQLCRGEKLLNDSIVSQLNCYFLNTTEIPFLRLTRIKVEEMYKRPQILVIHDFMSDNETQTMISMTKPSLRRLKVVKNNESDSDEVGFNIRVANGNWLYDKYHPVLQTVSRRIGAITGLNTTYAEAYNVIKYSVGGYYDYHYDSSNAYRESNGSQRIGTWINYLADVEAGGATVFPLLNVTVLPEKSAALFWHNLYDSGDTDRLTLHSECPVLVGDKWIATKWIRTYGQEFLKPCLNKSGGISITLNEDKESLLRHPINVYLLTRRIAIEWQEVKHLLGKKDKPLFDIQRNLFGVDCNRNTTLKNTSEIMTRFDDKITNKDMINSAYGLISLVNTYGLDIKSLINGFIKYNNGSGDEVVIKSIGLQNQTLNAFDCYLIGKLTFENMEYSKAMIWLTEGITKIDNKTTDETIVEIFKYLSSSEQKMRNSSEAQKYLRISMAINPDLESVKQQLKSETKLNPIYGLSENGDQLCRGEKLLNDSIVSQLNCYFLNTTEIPFLRLTRIKVEEMYKRPQILVIHDFMSENETKTMISMTKPSLRRLKVVKNNESNKSDSDKEGLNIRVANGNWLYDRSDRVLQTVSRRIGAITGLNTSYAEPYNVVKYSVGGYYDYHYDSSNAYRESNGSQLMVTWINYLADVEAGGATVFPLLNVTVLPEKSAALFWHNLYDSGDTDPLTLHSGCPVLVGDKWIATKWIRTYGQEFLKPCLNDSRLYIK</sequence>
<evidence type="ECO:0000256" key="10">
    <source>
        <dbReference type="ARBA" id="ARBA00023002"/>
    </source>
</evidence>
<evidence type="ECO:0000256" key="11">
    <source>
        <dbReference type="ARBA" id="ARBA00023004"/>
    </source>
</evidence>
<evidence type="ECO:0000256" key="5">
    <source>
        <dbReference type="ARBA" id="ARBA00012269"/>
    </source>
</evidence>
<feature type="non-terminal residue" evidence="14">
    <location>
        <position position="859"/>
    </location>
</feature>
<dbReference type="InterPro" id="IPR045054">
    <property type="entry name" value="P4HA-like"/>
</dbReference>
<evidence type="ECO:0000256" key="1">
    <source>
        <dbReference type="ARBA" id="ARBA00001961"/>
    </source>
</evidence>
<comment type="cofactor">
    <cofactor evidence="1">
        <name>L-ascorbate</name>
        <dbReference type="ChEBI" id="CHEBI:38290"/>
    </cofactor>
</comment>
<dbReference type="Proteomes" id="UP000759131">
    <property type="component" value="Unassembled WGS sequence"/>
</dbReference>
<dbReference type="InterPro" id="IPR006620">
    <property type="entry name" value="Pro_4_hyd_alph"/>
</dbReference>
<evidence type="ECO:0000256" key="8">
    <source>
        <dbReference type="ARBA" id="ARBA00022896"/>
    </source>
</evidence>
<gene>
    <name evidence="14" type="ORF">OSB1V03_LOCUS15432</name>
</gene>
<dbReference type="PANTHER" id="PTHR10869:SF244">
    <property type="entry name" value="PROLYL 4-HYDROXYLASE SUBUNIT ALPHA-2"/>
    <property type="match status" value="1"/>
</dbReference>
<keyword evidence="15" id="KW-1185">Reference proteome</keyword>
<dbReference type="InterPro" id="IPR013547">
    <property type="entry name" value="P4H_N"/>
</dbReference>
<evidence type="ECO:0000256" key="3">
    <source>
        <dbReference type="ARBA" id="ARBA00004319"/>
    </source>
</evidence>
<dbReference type="PROSITE" id="PS51471">
    <property type="entry name" value="FE2OG_OXY"/>
    <property type="match status" value="2"/>
</dbReference>
<dbReference type="PANTHER" id="PTHR10869">
    <property type="entry name" value="PROLYL 4-HYDROXYLASE ALPHA SUBUNIT"/>
    <property type="match status" value="1"/>
</dbReference>
<dbReference type="Gene3D" id="2.60.120.620">
    <property type="entry name" value="q2cbj1_9rhob like domain"/>
    <property type="match status" value="2"/>
</dbReference>
<dbReference type="InterPro" id="IPR044862">
    <property type="entry name" value="Pro_4_hyd_alph_FE2OG_OXY"/>
</dbReference>
<evidence type="ECO:0000256" key="6">
    <source>
        <dbReference type="ARBA" id="ARBA00022723"/>
    </source>
</evidence>
<dbReference type="GO" id="GO:0031418">
    <property type="term" value="F:L-ascorbic acid binding"/>
    <property type="evidence" value="ECO:0007669"/>
    <property type="project" value="UniProtKB-KW"/>
</dbReference>
<keyword evidence="9" id="KW-0223">Dioxygenase</keyword>
<evidence type="ECO:0000256" key="7">
    <source>
        <dbReference type="ARBA" id="ARBA00022824"/>
    </source>
</evidence>
<keyword evidence="6" id="KW-0479">Metal-binding</keyword>
<evidence type="ECO:0000313" key="14">
    <source>
        <dbReference type="EMBL" id="CAD7635040.1"/>
    </source>
</evidence>
<comment type="function">
    <text evidence="2">Catalyzes the post-translational formation of 4-hydroxyproline in -Xaa-Pro-Gly- sequences in collagens and other proteins.</text>
</comment>
<organism evidence="14">
    <name type="scientific">Medioppia subpectinata</name>
    <dbReference type="NCBI Taxonomy" id="1979941"/>
    <lineage>
        <taxon>Eukaryota</taxon>
        <taxon>Metazoa</taxon>
        <taxon>Ecdysozoa</taxon>
        <taxon>Arthropoda</taxon>
        <taxon>Chelicerata</taxon>
        <taxon>Arachnida</taxon>
        <taxon>Acari</taxon>
        <taxon>Acariformes</taxon>
        <taxon>Sarcoptiformes</taxon>
        <taxon>Oribatida</taxon>
        <taxon>Brachypylina</taxon>
        <taxon>Oppioidea</taxon>
        <taxon>Oppiidae</taxon>
        <taxon>Medioppia</taxon>
    </lineage>
</organism>
<proteinExistence type="inferred from homology"/>